<reference evidence="3" key="1">
    <citation type="submission" date="2021-08" db="EMBL/GenBank/DDBJ databases">
        <title>Genome of a novel bacterium of the phylum Verrucomicrobia, Oleiharenicola sp. KSB-15.</title>
        <authorList>
            <person name="Chung J.-H."/>
            <person name="Ahn J.-H."/>
            <person name="Yoon Y."/>
            <person name="Kim D.-Y."/>
            <person name="An S.-H."/>
            <person name="Park I."/>
            <person name="Yeon J."/>
        </authorList>
    </citation>
    <scope>NUCLEOTIDE SEQUENCE</scope>
    <source>
        <strain evidence="3">KSB-15</strain>
    </source>
</reference>
<feature type="chain" id="PRO_5034920795" evidence="1">
    <location>
        <begin position="29"/>
        <end position="294"/>
    </location>
</feature>
<accession>A0A8F9XMY2</accession>
<protein>
    <submittedName>
        <fullName evidence="3">Outer membrane lipoprotein-sorting protein</fullName>
    </submittedName>
</protein>
<keyword evidence="1" id="KW-0732">Signal</keyword>
<dbReference type="KEGG" id="ole:K0B96_08220"/>
<dbReference type="InterPro" id="IPR033399">
    <property type="entry name" value="TP_0789-like"/>
</dbReference>
<organism evidence="3 4">
    <name type="scientific">Horticoccus luteus</name>
    <dbReference type="NCBI Taxonomy" id="2862869"/>
    <lineage>
        <taxon>Bacteria</taxon>
        <taxon>Pseudomonadati</taxon>
        <taxon>Verrucomicrobiota</taxon>
        <taxon>Opitutia</taxon>
        <taxon>Opitutales</taxon>
        <taxon>Opitutaceae</taxon>
        <taxon>Horticoccus</taxon>
    </lineage>
</organism>
<dbReference type="AlphaFoldDB" id="A0A8F9XMY2"/>
<dbReference type="Pfam" id="PF17131">
    <property type="entry name" value="LolA_like"/>
    <property type="match status" value="1"/>
</dbReference>
<evidence type="ECO:0000313" key="3">
    <source>
        <dbReference type="EMBL" id="QYM80574.1"/>
    </source>
</evidence>
<dbReference type="EMBL" id="CP080507">
    <property type="protein sequence ID" value="QYM80574.1"/>
    <property type="molecule type" value="Genomic_DNA"/>
</dbReference>
<gene>
    <name evidence="3" type="ORF">K0B96_08220</name>
</gene>
<feature type="signal peptide" evidence="1">
    <location>
        <begin position="1"/>
        <end position="28"/>
    </location>
</feature>
<evidence type="ECO:0000256" key="1">
    <source>
        <dbReference type="SAM" id="SignalP"/>
    </source>
</evidence>
<name>A0A8F9XMY2_9BACT</name>
<evidence type="ECO:0000259" key="2">
    <source>
        <dbReference type="Pfam" id="PF17131"/>
    </source>
</evidence>
<proteinExistence type="predicted"/>
<feature type="domain" description="Uncharacterized protein TP-0789" evidence="2">
    <location>
        <begin position="130"/>
        <end position="278"/>
    </location>
</feature>
<dbReference type="Gene3D" id="2.50.20.10">
    <property type="entry name" value="Lipoprotein localisation LolA/LolB/LppX"/>
    <property type="match status" value="1"/>
</dbReference>
<keyword evidence="4" id="KW-1185">Reference proteome</keyword>
<evidence type="ECO:0000313" key="4">
    <source>
        <dbReference type="Proteomes" id="UP000825051"/>
    </source>
</evidence>
<keyword evidence="3" id="KW-0449">Lipoprotein</keyword>
<dbReference type="Proteomes" id="UP000825051">
    <property type="component" value="Chromosome"/>
</dbReference>
<sequence>MRSPRFTPAVFWRAFFVFLAVGAAGLHAQPASRGIPPPSGYGHFGQPDPAEGRKALEQFRAAGIQGSYYLEFTLRLMPRRGPEKRVAGRMWGTRNHAGPVSRVALQDDDETRLLVQNGADAAVWRSTRTAPDPAKVAVQALFEPIAGTTLAPFDLQMPFLYWNDFVYEGLGRVRGRPAYRFRMLPPKEFAQQFPALSAVRISLDSQFSALVEAELLDEKGRPMKSILVDELKKVGDQWMVKAVDVRNEGTRDKTRFEVTAVALGLDLSPRLFAVAALADEITPPEAARMVRFEP</sequence>
<dbReference type="RefSeq" id="WP_220165974.1">
    <property type="nucleotide sequence ID" value="NZ_CP080507.1"/>
</dbReference>